<dbReference type="InterPro" id="IPR051384">
    <property type="entry name" value="Mth_GPCR"/>
</dbReference>
<evidence type="ECO:0000313" key="3">
    <source>
        <dbReference type="Proteomes" id="UP001059596"/>
    </source>
</evidence>
<dbReference type="Proteomes" id="UP001059596">
    <property type="component" value="Unassembled WGS sequence"/>
</dbReference>
<dbReference type="PANTHER" id="PTHR47154">
    <property type="entry name" value="G-PROTEIN COUPLED RECEPTOR MTH-RELATED"/>
    <property type="match status" value="1"/>
</dbReference>
<keyword evidence="1" id="KW-0812">Transmembrane</keyword>
<evidence type="ECO:0000313" key="2">
    <source>
        <dbReference type="EMBL" id="KAI8041576.1"/>
    </source>
</evidence>
<feature type="transmembrane region" description="Helical" evidence="1">
    <location>
        <begin position="85"/>
        <end position="103"/>
    </location>
</feature>
<accession>A0A9P9YR57</accession>
<gene>
    <name evidence="2" type="ORF">M5D96_005841</name>
</gene>
<keyword evidence="1" id="KW-0472">Membrane</keyword>
<dbReference type="AlphaFoldDB" id="A0A9P9YR57"/>
<comment type="caution">
    <text evidence="2">The sequence shown here is derived from an EMBL/GenBank/DDBJ whole genome shotgun (WGS) entry which is preliminary data.</text>
</comment>
<evidence type="ECO:0000256" key="1">
    <source>
        <dbReference type="SAM" id="Phobius"/>
    </source>
</evidence>
<sequence length="133" mass="15490">MVVVALLVVKIFSVIMFLRTAIYIWNVKRNIRRLTEEQETTTTCLNFDSETYIQFLRISFIMGVNWLLEFFFVIASVFWPGTCGVAKQLNLYSGLIIFDVLILKRSTINMFMDSTHIRPLQQCARTQTQIQPA</sequence>
<dbReference type="EMBL" id="JAMKOV010000003">
    <property type="protein sequence ID" value="KAI8041576.1"/>
    <property type="molecule type" value="Genomic_DNA"/>
</dbReference>
<protein>
    <submittedName>
        <fullName evidence="2">Uncharacterized protein</fullName>
    </submittedName>
</protein>
<name>A0A9P9YR57_9MUSC</name>
<feature type="transmembrane region" description="Helical" evidence="1">
    <location>
        <begin position="55"/>
        <end position="79"/>
    </location>
</feature>
<dbReference type="PANTHER" id="PTHR47154:SF2">
    <property type="entry name" value="G-PROTEIN COUPLED RECEPTOR MTH-RELATED"/>
    <property type="match status" value="1"/>
</dbReference>
<feature type="transmembrane region" description="Helical" evidence="1">
    <location>
        <begin position="6"/>
        <end position="25"/>
    </location>
</feature>
<keyword evidence="3" id="KW-1185">Reference proteome</keyword>
<reference evidence="2" key="1">
    <citation type="journal article" date="2023" name="Genome Biol. Evol.">
        <title>Long-read-based Genome Assembly of Drosophila gunungcola Reveals Fewer Chemosensory Genes in Flower-breeding Species.</title>
        <authorList>
            <person name="Negi A."/>
            <person name="Liao B.Y."/>
            <person name="Yeh S.D."/>
        </authorList>
    </citation>
    <scope>NUCLEOTIDE SEQUENCE</scope>
    <source>
        <strain evidence="2">Sukarami</strain>
    </source>
</reference>
<dbReference type="GO" id="GO:0008528">
    <property type="term" value="F:G protein-coupled peptide receptor activity"/>
    <property type="evidence" value="ECO:0007669"/>
    <property type="project" value="TreeGrafter"/>
</dbReference>
<dbReference type="GO" id="GO:0005886">
    <property type="term" value="C:plasma membrane"/>
    <property type="evidence" value="ECO:0007669"/>
    <property type="project" value="TreeGrafter"/>
</dbReference>
<proteinExistence type="predicted"/>
<organism evidence="2 3">
    <name type="scientific">Drosophila gunungcola</name>
    <name type="common">fruit fly</name>
    <dbReference type="NCBI Taxonomy" id="103775"/>
    <lineage>
        <taxon>Eukaryota</taxon>
        <taxon>Metazoa</taxon>
        <taxon>Ecdysozoa</taxon>
        <taxon>Arthropoda</taxon>
        <taxon>Hexapoda</taxon>
        <taxon>Insecta</taxon>
        <taxon>Pterygota</taxon>
        <taxon>Neoptera</taxon>
        <taxon>Endopterygota</taxon>
        <taxon>Diptera</taxon>
        <taxon>Brachycera</taxon>
        <taxon>Muscomorpha</taxon>
        <taxon>Ephydroidea</taxon>
        <taxon>Drosophilidae</taxon>
        <taxon>Drosophila</taxon>
        <taxon>Sophophora</taxon>
    </lineage>
</organism>
<keyword evidence="1" id="KW-1133">Transmembrane helix</keyword>